<dbReference type="SUPFAM" id="SSF110004">
    <property type="entry name" value="Glycolipid transfer protein, GLTP"/>
    <property type="match status" value="1"/>
</dbReference>
<dbReference type="GO" id="GO:0016020">
    <property type="term" value="C:membrane"/>
    <property type="evidence" value="ECO:0007669"/>
    <property type="project" value="TreeGrafter"/>
</dbReference>
<feature type="region of interest" description="Disordered" evidence="2">
    <location>
        <begin position="613"/>
        <end position="651"/>
    </location>
</feature>
<reference evidence="4" key="1">
    <citation type="submission" date="2021-01" db="EMBL/GenBank/DDBJ databases">
        <authorList>
            <person name="Corre E."/>
            <person name="Pelletier E."/>
            <person name="Niang G."/>
            <person name="Scheremetjew M."/>
            <person name="Finn R."/>
            <person name="Kale V."/>
            <person name="Holt S."/>
            <person name="Cochrane G."/>
            <person name="Meng A."/>
            <person name="Brown T."/>
            <person name="Cohen L."/>
        </authorList>
    </citation>
    <scope>NUCLEOTIDE SEQUENCE</scope>
    <source>
        <strain evidence="4">B650</strain>
    </source>
</reference>
<dbReference type="InterPro" id="IPR014830">
    <property type="entry name" value="Glycolipid_transfer_prot_dom"/>
</dbReference>
<evidence type="ECO:0000259" key="3">
    <source>
        <dbReference type="Pfam" id="PF08718"/>
    </source>
</evidence>
<organism evidence="4">
    <name type="scientific">Leptocylindrus danicus</name>
    <dbReference type="NCBI Taxonomy" id="163516"/>
    <lineage>
        <taxon>Eukaryota</taxon>
        <taxon>Sar</taxon>
        <taxon>Stramenopiles</taxon>
        <taxon>Ochrophyta</taxon>
        <taxon>Bacillariophyta</taxon>
        <taxon>Coscinodiscophyceae</taxon>
        <taxon>Chaetocerotophycidae</taxon>
        <taxon>Leptocylindrales</taxon>
        <taxon>Leptocylindraceae</taxon>
        <taxon>Leptocylindrus</taxon>
    </lineage>
</organism>
<dbReference type="GO" id="GO:0005829">
    <property type="term" value="C:cytosol"/>
    <property type="evidence" value="ECO:0007669"/>
    <property type="project" value="TreeGrafter"/>
</dbReference>
<proteinExistence type="predicted"/>
<accession>A0A7S2L3K5</accession>
<dbReference type="Gene3D" id="1.10.3520.10">
    <property type="entry name" value="Glycolipid transfer protein"/>
    <property type="match status" value="1"/>
</dbReference>
<keyword evidence="1" id="KW-0813">Transport</keyword>
<dbReference type="InterPro" id="IPR036497">
    <property type="entry name" value="GLTP_sf"/>
</dbReference>
<evidence type="ECO:0000256" key="2">
    <source>
        <dbReference type="SAM" id="MobiDB-lite"/>
    </source>
</evidence>
<evidence type="ECO:0000256" key="1">
    <source>
        <dbReference type="ARBA" id="ARBA00022448"/>
    </source>
</evidence>
<dbReference type="EMBL" id="HBGY01023241">
    <property type="protein sequence ID" value="CAD9594788.1"/>
    <property type="molecule type" value="Transcribed_RNA"/>
</dbReference>
<feature type="compositionally biased region" description="Basic and acidic residues" evidence="2">
    <location>
        <begin position="637"/>
        <end position="651"/>
    </location>
</feature>
<dbReference type="GO" id="GO:1902388">
    <property type="term" value="F:ceramide 1-phosphate transfer activity"/>
    <property type="evidence" value="ECO:0007669"/>
    <property type="project" value="TreeGrafter"/>
</dbReference>
<feature type="domain" description="Glycolipid transfer protein" evidence="3">
    <location>
        <begin position="420"/>
        <end position="557"/>
    </location>
</feature>
<gene>
    <name evidence="4" type="ORF">LDAN0321_LOCUS14628</name>
</gene>
<evidence type="ECO:0000313" key="4">
    <source>
        <dbReference type="EMBL" id="CAD9594788.1"/>
    </source>
</evidence>
<dbReference type="GO" id="GO:1902387">
    <property type="term" value="F:ceramide 1-phosphate binding"/>
    <property type="evidence" value="ECO:0007669"/>
    <property type="project" value="TreeGrafter"/>
</dbReference>
<sequence>MEGIPHYSCADRDRNKVGSSLTMRKVKSMNAVASLNDAARRQQVRLSDMYGHTHGGAADNQELSQSPRQWLYRQAASKFSGVRDDFEFSMQPLTCGDLGHHSNAVKQDASDILSPVVNHRTLTQQATDSLNINGDLGARSTSGYTGKIVILLLLVAVLSTTNTTSKHNASKEASPKLGAAALGSVTSFLSPILPFTGGRDLLREYGEGKTTASTFLEDFGLNFQFTGFSFFFSGYSFISERMVGDGTKVLSSDRSQVLKVRGGSAGDMPVVDAMERRKKLLSDTKSIPQPLLGATDPFLSTEHIAELTLLDITKVFEYAIYNNRVGFDGHAFAKDASKSLERALTSMNAATAKARGADVSPVSTLGDNGNSTSSTLSSEGYGDIDVLQFCAAMRIFAEWRLVRQVPDGYKGYAVGMALGHKDIVQNIAKVELAYYLWMEEKRWQGTSSENATAAELVSPTLKDLLQQEVDLDVHEGRLPRLKDKTCAMGLLWVRRQLMYQTHIFRNVHSGEYEDAVSAVGAGYMQVYEKYHGWAVQKIFNYSFKAAPEAEEIYKFMNPVILEKVLEDAKQMRIPIHSEGDVNEDFQQDGIERDAVLVSAEEVFGEIEFSDVPQSLNITGEDEDSSSSCTSSVSSTSHESESNGKRESENPLERLGNHIGSEWDKLATHVVSEWDKLATNVVNIFNKDNRRDENSGKSDTNDMVRGGSDSSGRRLSQEEIENHVATEMTRVAHEQIGTYLEVIEPLLQDLKGLFDEMNMEDPTKV</sequence>
<dbReference type="PANTHER" id="PTHR10219">
    <property type="entry name" value="GLYCOLIPID TRANSFER PROTEIN-RELATED"/>
    <property type="match status" value="1"/>
</dbReference>
<feature type="compositionally biased region" description="Basic and acidic residues" evidence="2">
    <location>
        <begin position="687"/>
        <end position="701"/>
    </location>
</feature>
<feature type="compositionally biased region" description="Low complexity" evidence="2">
    <location>
        <begin position="625"/>
        <end position="636"/>
    </location>
</feature>
<name>A0A7S2L3K5_9STRA</name>
<protein>
    <recommendedName>
        <fullName evidence="3">Glycolipid transfer protein domain-containing protein</fullName>
    </recommendedName>
</protein>
<dbReference type="Pfam" id="PF08718">
    <property type="entry name" value="GLTP"/>
    <property type="match status" value="1"/>
</dbReference>
<dbReference type="PANTHER" id="PTHR10219:SF25">
    <property type="entry name" value="PLECKSTRIN HOMOLOGY DOMAIN-CONTAINING FAMILY A MEMBER 8"/>
    <property type="match status" value="1"/>
</dbReference>
<dbReference type="AlphaFoldDB" id="A0A7S2L3K5"/>
<feature type="region of interest" description="Disordered" evidence="2">
    <location>
        <begin position="687"/>
        <end position="714"/>
    </location>
</feature>